<dbReference type="HAMAP" id="MF_01345_B">
    <property type="entry name" value="Ribosomal_uS17_B"/>
    <property type="match status" value="1"/>
</dbReference>
<dbReference type="Gene3D" id="2.40.50.140">
    <property type="entry name" value="Nucleic acid-binding proteins"/>
    <property type="match status" value="1"/>
</dbReference>
<gene>
    <name evidence="6" type="ORF">LCGC14_1286770</name>
</gene>
<dbReference type="PANTHER" id="PTHR10744">
    <property type="entry name" value="40S RIBOSOMAL PROTEIN S11 FAMILY MEMBER"/>
    <property type="match status" value="1"/>
</dbReference>
<dbReference type="SUPFAM" id="SSF50249">
    <property type="entry name" value="Nucleic acid-binding proteins"/>
    <property type="match status" value="1"/>
</dbReference>
<dbReference type="PRINTS" id="PR00973">
    <property type="entry name" value="RIBOSOMALS17"/>
</dbReference>
<evidence type="ECO:0000313" key="6">
    <source>
        <dbReference type="EMBL" id="KKM85660.1"/>
    </source>
</evidence>
<proteinExistence type="inferred from homology"/>
<reference evidence="6" key="1">
    <citation type="journal article" date="2015" name="Nature">
        <title>Complex archaea that bridge the gap between prokaryotes and eukaryotes.</title>
        <authorList>
            <person name="Spang A."/>
            <person name="Saw J.H."/>
            <person name="Jorgensen S.L."/>
            <person name="Zaremba-Niedzwiedzka K."/>
            <person name="Martijn J."/>
            <person name="Lind A.E."/>
            <person name="van Eijk R."/>
            <person name="Schleper C."/>
            <person name="Guy L."/>
            <person name="Ettema T.J."/>
        </authorList>
    </citation>
    <scope>NUCLEOTIDE SEQUENCE</scope>
</reference>
<dbReference type="AlphaFoldDB" id="A0A0F9NA67"/>
<sequence>MADAVKRAQRKRKLGRVVSNRMDKSAVIAVDIDRMHPLYKKSLKRTVKYQAHDEKNEVQIGDLVELVETRPLSKNKRWRITKVVEKAK</sequence>
<name>A0A0F9NA67_9ZZZZ</name>
<evidence type="ECO:0000256" key="2">
    <source>
        <dbReference type="ARBA" id="ARBA00022730"/>
    </source>
</evidence>
<dbReference type="PROSITE" id="PS00056">
    <property type="entry name" value="RIBOSOMAL_S17"/>
    <property type="match status" value="1"/>
</dbReference>
<protein>
    <recommendedName>
        <fullName evidence="7">30S ribosomal protein S17</fullName>
    </recommendedName>
</protein>
<dbReference type="Pfam" id="PF00366">
    <property type="entry name" value="Ribosomal_S17"/>
    <property type="match status" value="1"/>
</dbReference>
<evidence type="ECO:0000256" key="4">
    <source>
        <dbReference type="ARBA" id="ARBA00022980"/>
    </source>
</evidence>
<evidence type="ECO:0000256" key="5">
    <source>
        <dbReference type="ARBA" id="ARBA00023274"/>
    </source>
</evidence>
<dbReference type="GO" id="GO:0006412">
    <property type="term" value="P:translation"/>
    <property type="evidence" value="ECO:0007669"/>
    <property type="project" value="InterPro"/>
</dbReference>
<dbReference type="CDD" id="cd00364">
    <property type="entry name" value="Ribosomal_uS17"/>
    <property type="match status" value="1"/>
</dbReference>
<keyword evidence="4" id="KW-0689">Ribosomal protein</keyword>
<dbReference type="InterPro" id="IPR000266">
    <property type="entry name" value="Ribosomal_uS17"/>
</dbReference>
<accession>A0A0F9NA67</accession>
<dbReference type="GO" id="GO:0019843">
    <property type="term" value="F:rRNA binding"/>
    <property type="evidence" value="ECO:0007669"/>
    <property type="project" value="UniProtKB-KW"/>
</dbReference>
<comment type="caution">
    <text evidence="6">The sequence shown here is derived from an EMBL/GenBank/DDBJ whole genome shotgun (WGS) entry which is preliminary data.</text>
</comment>
<keyword evidence="3" id="KW-0694">RNA-binding</keyword>
<dbReference type="InterPro" id="IPR019984">
    <property type="entry name" value="Ribosomal_uS17_bact/chlr"/>
</dbReference>
<dbReference type="GO" id="GO:0003735">
    <property type="term" value="F:structural constituent of ribosome"/>
    <property type="evidence" value="ECO:0007669"/>
    <property type="project" value="InterPro"/>
</dbReference>
<dbReference type="PANTHER" id="PTHR10744:SF1">
    <property type="entry name" value="SMALL RIBOSOMAL SUBUNIT PROTEIN US17M"/>
    <property type="match status" value="1"/>
</dbReference>
<dbReference type="GO" id="GO:0022627">
    <property type="term" value="C:cytosolic small ribosomal subunit"/>
    <property type="evidence" value="ECO:0007669"/>
    <property type="project" value="TreeGrafter"/>
</dbReference>
<comment type="similarity">
    <text evidence="1">Belongs to the universal ribosomal protein uS17 family.</text>
</comment>
<dbReference type="EMBL" id="LAZR01007375">
    <property type="protein sequence ID" value="KKM85660.1"/>
    <property type="molecule type" value="Genomic_DNA"/>
</dbReference>
<organism evidence="6">
    <name type="scientific">marine sediment metagenome</name>
    <dbReference type="NCBI Taxonomy" id="412755"/>
    <lineage>
        <taxon>unclassified sequences</taxon>
        <taxon>metagenomes</taxon>
        <taxon>ecological metagenomes</taxon>
    </lineage>
</organism>
<keyword evidence="2" id="KW-0699">rRNA-binding</keyword>
<keyword evidence="5" id="KW-0687">Ribonucleoprotein</keyword>
<evidence type="ECO:0000256" key="1">
    <source>
        <dbReference type="ARBA" id="ARBA00010254"/>
    </source>
</evidence>
<evidence type="ECO:0000256" key="3">
    <source>
        <dbReference type="ARBA" id="ARBA00022884"/>
    </source>
</evidence>
<dbReference type="NCBIfam" id="NF004123">
    <property type="entry name" value="PRK05610.1"/>
    <property type="match status" value="1"/>
</dbReference>
<dbReference type="NCBIfam" id="TIGR03635">
    <property type="entry name" value="uS17_bact"/>
    <property type="match status" value="1"/>
</dbReference>
<dbReference type="InterPro" id="IPR019979">
    <property type="entry name" value="Ribosomal_uS17_CS"/>
</dbReference>
<dbReference type="InterPro" id="IPR012340">
    <property type="entry name" value="NA-bd_OB-fold"/>
</dbReference>
<evidence type="ECO:0008006" key="7">
    <source>
        <dbReference type="Google" id="ProtNLM"/>
    </source>
</evidence>